<dbReference type="Gene3D" id="1.20.1370.10">
    <property type="entry name" value="Hemocyanin, N-terminal domain"/>
    <property type="match status" value="1"/>
</dbReference>
<accession>A0A0M4F0B4</accession>
<feature type="domain" description="Hemocyanin C-terminal" evidence="4">
    <location>
        <begin position="935"/>
        <end position="1174"/>
    </location>
</feature>
<dbReference type="OMA" id="KPFTIDM"/>
<evidence type="ECO:0000256" key="1">
    <source>
        <dbReference type="SAM" id="Coils"/>
    </source>
</evidence>
<dbReference type="GO" id="GO:0005615">
    <property type="term" value="C:extracellular space"/>
    <property type="evidence" value="ECO:0007669"/>
    <property type="project" value="UniProtKB-ARBA"/>
</dbReference>
<feature type="chain" id="PRO_5005794071" evidence="2">
    <location>
        <begin position="17"/>
        <end position="1176"/>
    </location>
</feature>
<keyword evidence="6" id="KW-1185">Reference proteome</keyword>
<evidence type="ECO:0000259" key="3">
    <source>
        <dbReference type="Pfam" id="PF03722"/>
    </source>
</evidence>
<dbReference type="PANTHER" id="PTHR11511">
    <property type="entry name" value="LARVAL STORAGE PROTEIN/PHENOLOXIDASE"/>
    <property type="match status" value="1"/>
</dbReference>
<dbReference type="Pfam" id="PF03723">
    <property type="entry name" value="Hemocyanin_C"/>
    <property type="match status" value="1"/>
</dbReference>
<dbReference type="OrthoDB" id="7419495at2759"/>
<dbReference type="InterPro" id="IPR036697">
    <property type="entry name" value="Hemocyanin_N_sf"/>
</dbReference>
<dbReference type="AlphaFoldDB" id="A0A0M4F0B4"/>
<dbReference type="STRING" id="30019.A0A0M4F0B4"/>
<protein>
    <submittedName>
        <fullName evidence="5">CG8100</fullName>
    </submittedName>
</protein>
<dbReference type="InterPro" id="IPR014756">
    <property type="entry name" value="Ig_E-set"/>
</dbReference>
<dbReference type="Gene3D" id="2.60.40.1520">
    <property type="entry name" value="Hemocyanin, C-terminal domain"/>
    <property type="match status" value="1"/>
</dbReference>
<dbReference type="GO" id="GO:0097009">
    <property type="term" value="P:energy homeostasis"/>
    <property type="evidence" value="ECO:0007669"/>
    <property type="project" value="UniProtKB-ARBA"/>
</dbReference>
<keyword evidence="1" id="KW-0175">Coiled coil</keyword>
<dbReference type="Pfam" id="PF03722">
    <property type="entry name" value="Hemocyanin_N"/>
    <property type="match status" value="1"/>
</dbReference>
<keyword evidence="2" id="KW-0732">Signal</keyword>
<organism evidence="5 6">
    <name type="scientific">Drosophila busckii</name>
    <name type="common">Fruit fly</name>
    <dbReference type="NCBI Taxonomy" id="30019"/>
    <lineage>
        <taxon>Eukaryota</taxon>
        <taxon>Metazoa</taxon>
        <taxon>Ecdysozoa</taxon>
        <taxon>Arthropoda</taxon>
        <taxon>Hexapoda</taxon>
        <taxon>Insecta</taxon>
        <taxon>Pterygota</taxon>
        <taxon>Neoptera</taxon>
        <taxon>Endopterygota</taxon>
        <taxon>Diptera</taxon>
        <taxon>Brachycera</taxon>
        <taxon>Muscomorpha</taxon>
        <taxon>Ephydroidea</taxon>
        <taxon>Drosophilidae</taxon>
        <taxon>Drosophila</taxon>
    </lineage>
</organism>
<feature type="coiled-coil region" evidence="1">
    <location>
        <begin position="830"/>
        <end position="857"/>
    </location>
</feature>
<feature type="signal peptide" evidence="2">
    <location>
        <begin position="1"/>
        <end position="16"/>
    </location>
</feature>
<sequence>MQRLLLLCALLGGVAAGRILQRDMNTVGQRIERMSSQDLLRQKFLLDIVQRVQQPLQLQELIQLDQGLITDAQRYRGGIDTEMQRVIELDRQRALLGINDNCNIGNMLHVQQLRGIYRLLVRALDFDTLQRNVIYLRRNINPVLLINALTMAIRDRDDTQSLIMPAMQEILPELYLDQQVIERAQRLQLDTEQSVRPGIMDLVGLGQRMRQVNPIMNIVMPWRDLRMQMALRKQQLLPQLNRVIVPTQSVEEEQIGLLTEDIGLRSFIQTLIQELAVHVDNSEQRRRTIGNVRDINMEQRLVDVDDMDNDRLMRLNRRRMQQQQNIDDDITDQRRRTIGNVRDVDVDDMDNDRLMRLNRRRMQQQNINDDDDSINNINQRERDELHRVPLERIYGQNIGSNIFGNRRNVESQLNTVDSNNERLLHVGRRRQQLNQDEVSLNENQRTRMLDQDRLINSRFGNMDIDNERLLHINRRRLDDSMDNMTPRRIGRIGEGRRVVDNDDDITSYMRNRFDDEDNMDMLRRNRVFKVPTQQERFMRVLQNDIERMGNTRDSNINDLPTVARDDERLVHINRRRMDQSDSMTPRSRLNYLMPRRVERIGEGRRVLDENVLIGKYNRQDQRVDQFEDEDIMSTLRRNRLVKNPTEQQRFMNVVRGDRRIEGVSNMRDSNINDLPTVARDDERLVHINRRRLDQGMSPMRVQRIGEGRRVLDDEVMSEEQIAKLIRSDNRLTQLSEEEIIELLRQQRLRRQQVNEDGIERGIRSRRSVVNQIEERRPRSSEVLLQNLRQLLARLNQERISMRLGNDEGNNLGLLYPQNQAQRYALRLNEMRMESRRNRQMLEQINQIESRLQQVINQQVRGIDINNGMQLEQQQEVECMIGDVLMGHLGEVGIINILGELLQLDELRLNNPVLLHTLRRIVNIVDQQREQLLGVYRREQLLMSDVSINDVRVSKLRTRIEDFDVELNNMLEQTQQTIVARQQRLNNKPFTIDMDISSQRAQDVIIRVFLGPRQDVNGRDVSLEQRRADFVLLDAVNRQLQSGRNLIQLRSADITWTTRDVTPLREIYRRVMTALRGQSDELVISEMVGETGCFPQRLLLPRGRVEGLPMQLLVIVSPMQRQGRVERRIDGVIGISLASLMDSRPLGFPMDRRIESEQQLLQLSNVQIQDVVIVHDN</sequence>
<dbReference type="EMBL" id="CP012525">
    <property type="protein sequence ID" value="ALC44525.1"/>
    <property type="molecule type" value="Genomic_DNA"/>
</dbReference>
<dbReference type="InterPro" id="IPR005203">
    <property type="entry name" value="Hemocyanin_C"/>
</dbReference>
<dbReference type="SUPFAM" id="SSF81296">
    <property type="entry name" value="E set domains"/>
    <property type="match status" value="1"/>
</dbReference>
<dbReference type="GO" id="GO:0045735">
    <property type="term" value="F:nutrient reservoir activity"/>
    <property type="evidence" value="ECO:0007669"/>
    <property type="project" value="UniProtKB-ARBA"/>
</dbReference>
<name>A0A0M4F0B4_DROBS</name>
<evidence type="ECO:0000313" key="6">
    <source>
        <dbReference type="Proteomes" id="UP000494163"/>
    </source>
</evidence>
<dbReference type="InterPro" id="IPR013788">
    <property type="entry name" value="Hemocyanin/hexamerin"/>
</dbReference>
<evidence type="ECO:0000256" key="2">
    <source>
        <dbReference type="SAM" id="SignalP"/>
    </source>
</evidence>
<dbReference type="SUPFAM" id="SSF48050">
    <property type="entry name" value="Hemocyanin, N-terminal domain"/>
    <property type="match status" value="1"/>
</dbReference>
<dbReference type="InterPro" id="IPR037020">
    <property type="entry name" value="Hemocyanin_C_sf"/>
</dbReference>
<gene>
    <name evidence="5" type="ORF">Dbus_chr3Lg1691</name>
</gene>
<evidence type="ECO:0000259" key="4">
    <source>
        <dbReference type="Pfam" id="PF03723"/>
    </source>
</evidence>
<feature type="domain" description="Hemocyanin N-terminal" evidence="3">
    <location>
        <begin position="39"/>
        <end position="160"/>
    </location>
</feature>
<proteinExistence type="predicted"/>
<evidence type="ECO:0000313" key="5">
    <source>
        <dbReference type="EMBL" id="ALC44525.1"/>
    </source>
</evidence>
<dbReference type="PANTHER" id="PTHR11511:SF5">
    <property type="entry name" value="FAT-BODY PROTEIN 1-RELATED"/>
    <property type="match status" value="1"/>
</dbReference>
<reference evidence="5 6" key="1">
    <citation type="submission" date="2015-08" db="EMBL/GenBank/DDBJ databases">
        <title>Ancestral chromatin configuration constrains chromatin evolution on differentiating sex chromosomes in Drosophila.</title>
        <authorList>
            <person name="Zhou Q."/>
            <person name="Bachtrog D."/>
        </authorList>
    </citation>
    <scope>NUCLEOTIDE SEQUENCE [LARGE SCALE GENOMIC DNA]</scope>
    <source>
        <tissue evidence="5">Whole larvae</tissue>
    </source>
</reference>
<dbReference type="InterPro" id="IPR005204">
    <property type="entry name" value="Hemocyanin_N"/>
</dbReference>
<dbReference type="Proteomes" id="UP000494163">
    <property type="component" value="Chromosome 3L"/>
</dbReference>